<dbReference type="InterPro" id="IPR050097">
    <property type="entry name" value="Ferredoxin-NADP_redctase_2"/>
</dbReference>
<dbReference type="OrthoDB" id="9806179at2"/>
<dbReference type="EC" id="1.8.1.9" evidence="7"/>
<dbReference type="Proteomes" id="UP000288812">
    <property type="component" value="Unassembled WGS sequence"/>
</dbReference>
<dbReference type="InterPro" id="IPR005982">
    <property type="entry name" value="Thioredox_Rdtase"/>
</dbReference>
<accession>A0A437S6G6</accession>
<protein>
    <recommendedName>
        <fullName evidence="7">Thioredoxin reductase</fullName>
        <ecNumber evidence="7">1.8.1.9</ecNumber>
    </recommendedName>
</protein>
<organism evidence="10 11">
    <name type="scientific">Anaerosphaera multitolerans</name>
    <dbReference type="NCBI Taxonomy" id="2487351"/>
    <lineage>
        <taxon>Bacteria</taxon>
        <taxon>Bacillati</taxon>
        <taxon>Bacillota</taxon>
        <taxon>Tissierellia</taxon>
        <taxon>Tissierellales</taxon>
        <taxon>Peptoniphilaceae</taxon>
        <taxon>Anaerosphaera</taxon>
    </lineage>
</organism>
<dbReference type="RefSeq" id="WP_127724634.1">
    <property type="nucleotide sequence ID" value="NZ_RLIH01000008.1"/>
</dbReference>
<dbReference type="InterPro" id="IPR036188">
    <property type="entry name" value="FAD/NAD-bd_sf"/>
</dbReference>
<keyword evidence="8" id="KW-0521">NADP</keyword>
<dbReference type="PROSITE" id="PS00573">
    <property type="entry name" value="PYRIDINE_REDOX_2"/>
    <property type="match status" value="1"/>
</dbReference>
<evidence type="ECO:0000256" key="1">
    <source>
        <dbReference type="ARBA" id="ARBA00009333"/>
    </source>
</evidence>
<keyword evidence="2 7" id="KW-0285">Flavoprotein</keyword>
<dbReference type="Pfam" id="PF07992">
    <property type="entry name" value="Pyr_redox_2"/>
    <property type="match status" value="1"/>
</dbReference>
<dbReference type="Gene3D" id="3.50.50.60">
    <property type="entry name" value="FAD/NAD(P)-binding domain"/>
    <property type="match status" value="2"/>
</dbReference>
<dbReference type="SUPFAM" id="SSF51905">
    <property type="entry name" value="FAD/NAD(P)-binding domain"/>
    <property type="match status" value="1"/>
</dbReference>
<keyword evidence="11" id="KW-1185">Reference proteome</keyword>
<keyword evidence="4 7" id="KW-0560">Oxidoreductase</keyword>
<evidence type="ECO:0000256" key="4">
    <source>
        <dbReference type="ARBA" id="ARBA00023002"/>
    </source>
</evidence>
<keyword evidence="6 7" id="KW-0676">Redox-active center</keyword>
<dbReference type="PANTHER" id="PTHR48105">
    <property type="entry name" value="THIOREDOXIN REDUCTASE 1-RELATED-RELATED"/>
    <property type="match status" value="1"/>
</dbReference>
<keyword evidence="5" id="KW-1015">Disulfide bond</keyword>
<dbReference type="PRINTS" id="PR00469">
    <property type="entry name" value="PNDRDTASEII"/>
</dbReference>
<gene>
    <name evidence="10" type="primary">trxB</name>
    <name evidence="10" type="ORF">EF514_06585</name>
</gene>
<comment type="caution">
    <text evidence="10">The sequence shown here is derived from an EMBL/GenBank/DDBJ whole genome shotgun (WGS) entry which is preliminary data.</text>
</comment>
<evidence type="ECO:0000259" key="9">
    <source>
        <dbReference type="Pfam" id="PF07992"/>
    </source>
</evidence>
<keyword evidence="3 7" id="KW-0274">FAD</keyword>
<evidence type="ECO:0000313" key="11">
    <source>
        <dbReference type="Proteomes" id="UP000288812"/>
    </source>
</evidence>
<dbReference type="EMBL" id="RLIH01000008">
    <property type="protein sequence ID" value="RVU54587.1"/>
    <property type="molecule type" value="Genomic_DNA"/>
</dbReference>
<dbReference type="InterPro" id="IPR008255">
    <property type="entry name" value="Pyr_nucl-diS_OxRdtase_2_AS"/>
</dbReference>
<reference evidence="10 11" key="1">
    <citation type="submission" date="2018-11" db="EMBL/GenBank/DDBJ databases">
        <title>Genome sequencing and assembly of Anaerosphaera sp. nov., GS7-6-2.</title>
        <authorList>
            <person name="Rettenmaier R."/>
            <person name="Liebl W."/>
            <person name="Zverlov V."/>
        </authorList>
    </citation>
    <scope>NUCLEOTIDE SEQUENCE [LARGE SCALE GENOMIC DNA]</scope>
    <source>
        <strain evidence="10 11">GS7-6-2</strain>
    </source>
</reference>
<proteinExistence type="inferred from homology"/>
<evidence type="ECO:0000256" key="2">
    <source>
        <dbReference type="ARBA" id="ARBA00022630"/>
    </source>
</evidence>
<comment type="subunit">
    <text evidence="7">Homodimer.</text>
</comment>
<dbReference type="NCBIfam" id="TIGR01292">
    <property type="entry name" value="TRX_reduct"/>
    <property type="match status" value="1"/>
</dbReference>
<sequence>MLYDLIVLGAGPAGLTAGLYGARAKLKTLVIEKGIEGGQISNTTDVENYPGTPNISGFELSHTVRKQAESFGAEFVSDEVIEADLKDKIKKIKTKEKEYEAKTVIIATGATPRKLGFPGEDIFEGRGISYCATCDAAFYQDFDVYVIGGGDSAVDEALFISKFAKKVYIVHRRDELRAAKSLQDRAFSNEKIDFIWDSVVEEIKGDKIAEELVLRNLKTGELTSIKQADGPFGIFIFVGFIPETQIFEGQIEMEKGYIKTDEDMNTNIEGVFAAGDLRVKNLRQVVTATADGAIAAVNAEKYIAEQEGTVYKAFEEKQI</sequence>
<feature type="domain" description="FAD/NAD(P)-binding" evidence="9">
    <location>
        <begin position="3"/>
        <end position="292"/>
    </location>
</feature>
<dbReference type="GO" id="GO:0005737">
    <property type="term" value="C:cytoplasm"/>
    <property type="evidence" value="ECO:0007669"/>
    <property type="project" value="InterPro"/>
</dbReference>
<evidence type="ECO:0000256" key="7">
    <source>
        <dbReference type="RuleBase" id="RU003880"/>
    </source>
</evidence>
<dbReference type="PRINTS" id="PR00368">
    <property type="entry name" value="FADPNR"/>
</dbReference>
<comment type="cofactor">
    <cofactor evidence="8">
        <name>FAD</name>
        <dbReference type="ChEBI" id="CHEBI:57692"/>
    </cofactor>
    <text evidence="8">Binds 1 FAD per subunit.</text>
</comment>
<evidence type="ECO:0000256" key="8">
    <source>
        <dbReference type="RuleBase" id="RU003881"/>
    </source>
</evidence>
<name>A0A437S6G6_9FIRM</name>
<comment type="similarity">
    <text evidence="1 7">Belongs to the class-II pyridine nucleotide-disulfide oxidoreductase family.</text>
</comment>
<evidence type="ECO:0000256" key="3">
    <source>
        <dbReference type="ARBA" id="ARBA00022827"/>
    </source>
</evidence>
<dbReference type="AlphaFoldDB" id="A0A437S6G6"/>
<dbReference type="GO" id="GO:0019430">
    <property type="term" value="P:removal of superoxide radicals"/>
    <property type="evidence" value="ECO:0007669"/>
    <property type="project" value="UniProtKB-UniRule"/>
</dbReference>
<dbReference type="GO" id="GO:0004791">
    <property type="term" value="F:thioredoxin-disulfide reductase (NADPH) activity"/>
    <property type="evidence" value="ECO:0007669"/>
    <property type="project" value="UniProtKB-UniRule"/>
</dbReference>
<evidence type="ECO:0000256" key="5">
    <source>
        <dbReference type="ARBA" id="ARBA00023157"/>
    </source>
</evidence>
<dbReference type="InterPro" id="IPR023753">
    <property type="entry name" value="FAD/NAD-binding_dom"/>
</dbReference>
<comment type="catalytic activity">
    <reaction evidence="7">
        <text>[thioredoxin]-dithiol + NADP(+) = [thioredoxin]-disulfide + NADPH + H(+)</text>
        <dbReference type="Rhea" id="RHEA:20345"/>
        <dbReference type="Rhea" id="RHEA-COMP:10698"/>
        <dbReference type="Rhea" id="RHEA-COMP:10700"/>
        <dbReference type="ChEBI" id="CHEBI:15378"/>
        <dbReference type="ChEBI" id="CHEBI:29950"/>
        <dbReference type="ChEBI" id="CHEBI:50058"/>
        <dbReference type="ChEBI" id="CHEBI:57783"/>
        <dbReference type="ChEBI" id="CHEBI:58349"/>
        <dbReference type="EC" id="1.8.1.9"/>
    </reaction>
</comment>
<evidence type="ECO:0000256" key="6">
    <source>
        <dbReference type="ARBA" id="ARBA00023284"/>
    </source>
</evidence>
<evidence type="ECO:0000313" key="10">
    <source>
        <dbReference type="EMBL" id="RVU54587.1"/>
    </source>
</evidence>